<proteinExistence type="predicted"/>
<dbReference type="GO" id="GO:0006152">
    <property type="term" value="P:purine nucleoside catabolic process"/>
    <property type="evidence" value="ECO:0007669"/>
    <property type="project" value="TreeGrafter"/>
</dbReference>
<dbReference type="Proteomes" id="UP000516320">
    <property type="component" value="Chromosome"/>
</dbReference>
<evidence type="ECO:0000313" key="5">
    <source>
        <dbReference type="Proteomes" id="UP000516320"/>
    </source>
</evidence>
<dbReference type="Gene3D" id="3.90.245.10">
    <property type="entry name" value="Ribonucleoside hydrolase-like"/>
    <property type="match status" value="1"/>
</dbReference>
<gene>
    <name evidence="4" type="ORF">GP475_01195</name>
</gene>
<name>A0A7H0SLH1_9CORY</name>
<feature type="domain" description="Inosine/uridine-preferring nucleoside hydrolase" evidence="3">
    <location>
        <begin position="13"/>
        <end position="323"/>
    </location>
</feature>
<organism evidence="4 5">
    <name type="scientific">Corynebacterium poyangense</name>
    <dbReference type="NCBI Taxonomy" id="2684405"/>
    <lineage>
        <taxon>Bacteria</taxon>
        <taxon>Bacillati</taxon>
        <taxon>Actinomycetota</taxon>
        <taxon>Actinomycetes</taxon>
        <taxon>Mycobacteriales</taxon>
        <taxon>Corynebacteriaceae</taxon>
        <taxon>Corynebacterium</taxon>
    </lineage>
</organism>
<dbReference type="PANTHER" id="PTHR12304">
    <property type="entry name" value="INOSINE-URIDINE PREFERRING NUCLEOSIDE HYDROLASE"/>
    <property type="match status" value="1"/>
</dbReference>
<dbReference type="SUPFAM" id="SSF53590">
    <property type="entry name" value="Nucleoside hydrolase"/>
    <property type="match status" value="1"/>
</dbReference>
<dbReference type="Pfam" id="PF01156">
    <property type="entry name" value="IU_nuc_hydro"/>
    <property type="match status" value="1"/>
</dbReference>
<dbReference type="GO" id="GO:0008477">
    <property type="term" value="F:purine nucleosidase activity"/>
    <property type="evidence" value="ECO:0007669"/>
    <property type="project" value="TreeGrafter"/>
</dbReference>
<protein>
    <submittedName>
        <fullName evidence="4">Nucleoside hydrolase</fullName>
    </submittedName>
</protein>
<dbReference type="PANTHER" id="PTHR12304:SF4">
    <property type="entry name" value="URIDINE NUCLEOSIDASE"/>
    <property type="match status" value="1"/>
</dbReference>
<accession>A0A7H0SLH1</accession>
<sequence length="341" mass="37673">MLALHQQRSPTPVLLDCDTGIDDALALIYLAGLHRAGRITLVGVSCSAGNTTAKQSAINTAFILRSCGLAEEEIPIRIGPRQPLAVPLCTTPETHGPTGLGYCHAPEPQPGVIPEDPDTWQHLWDETWGTYGQDLRLIITGPATALAQYLKRKPTVMPRTTMMGGAYLYRGNTTPTAEWNSWVDPHAAKEIFAPTSPFGSQRENSLITVCSLEVTEQFCCHPHHLEHLCQLLGSTPIARDLPDILRFYFEFHRAQGEGYLAQIHDLLTCMVALDAIPVSSIDTTVDVEADSPLLRGTTVADYRHHWGRPANARLITDVNLEQAYTHWWESASMLGSQVFFR</sequence>
<evidence type="ECO:0000256" key="1">
    <source>
        <dbReference type="ARBA" id="ARBA00022801"/>
    </source>
</evidence>
<dbReference type="EMBL" id="CP046884">
    <property type="protein sequence ID" value="QNQ89396.1"/>
    <property type="molecule type" value="Genomic_DNA"/>
</dbReference>
<dbReference type="InterPro" id="IPR036452">
    <property type="entry name" value="Ribo_hydro-like"/>
</dbReference>
<dbReference type="KEGG" id="cpoy:GP475_01195"/>
<evidence type="ECO:0000259" key="3">
    <source>
        <dbReference type="Pfam" id="PF01156"/>
    </source>
</evidence>
<dbReference type="InterPro" id="IPR023186">
    <property type="entry name" value="IUNH"/>
</dbReference>
<dbReference type="GO" id="GO:0005829">
    <property type="term" value="C:cytosol"/>
    <property type="evidence" value="ECO:0007669"/>
    <property type="project" value="TreeGrafter"/>
</dbReference>
<evidence type="ECO:0000313" key="4">
    <source>
        <dbReference type="EMBL" id="QNQ89396.1"/>
    </source>
</evidence>
<dbReference type="InterPro" id="IPR001910">
    <property type="entry name" value="Inosine/uridine_hydrolase_dom"/>
</dbReference>
<keyword evidence="5" id="KW-1185">Reference proteome</keyword>
<keyword evidence="1 4" id="KW-0378">Hydrolase</keyword>
<dbReference type="AlphaFoldDB" id="A0A7H0SLH1"/>
<keyword evidence="2" id="KW-0326">Glycosidase</keyword>
<dbReference type="RefSeq" id="WP_187974852.1">
    <property type="nucleotide sequence ID" value="NZ_CP046884.1"/>
</dbReference>
<reference evidence="4 5" key="1">
    <citation type="submission" date="2019-12" db="EMBL/GenBank/DDBJ databases">
        <title>Corynebacterium sp. nov., isolated from feces of the Anser Albifrons in China.</title>
        <authorList>
            <person name="Liu Q."/>
        </authorList>
    </citation>
    <scope>NUCLEOTIDE SEQUENCE [LARGE SCALE GENOMIC DNA]</scope>
    <source>
        <strain evidence="4 5">4H37-19</strain>
    </source>
</reference>
<evidence type="ECO:0000256" key="2">
    <source>
        <dbReference type="ARBA" id="ARBA00023295"/>
    </source>
</evidence>